<dbReference type="PANTHER" id="PTHR35309:SF4">
    <property type="entry name" value="TOCOPHEROL CYCLASE"/>
    <property type="match status" value="1"/>
</dbReference>
<accession>A0A9P4TZN8</accession>
<keyword evidence="2" id="KW-1185">Reference proteome</keyword>
<dbReference type="EMBL" id="MU007034">
    <property type="protein sequence ID" value="KAF2431123.1"/>
    <property type="molecule type" value="Genomic_DNA"/>
</dbReference>
<proteinExistence type="predicted"/>
<dbReference type="PANTHER" id="PTHR35309">
    <property type="match status" value="1"/>
</dbReference>
<comment type="caution">
    <text evidence="1">The sequence shown here is derived from an EMBL/GenBank/DDBJ whole genome shotgun (WGS) entry which is preliminary data.</text>
</comment>
<organism evidence="1 2">
    <name type="scientific">Tothia fuscella</name>
    <dbReference type="NCBI Taxonomy" id="1048955"/>
    <lineage>
        <taxon>Eukaryota</taxon>
        <taxon>Fungi</taxon>
        <taxon>Dikarya</taxon>
        <taxon>Ascomycota</taxon>
        <taxon>Pezizomycotina</taxon>
        <taxon>Dothideomycetes</taxon>
        <taxon>Pleosporomycetidae</taxon>
        <taxon>Venturiales</taxon>
        <taxon>Cylindrosympodiaceae</taxon>
        <taxon>Tothia</taxon>
    </lineage>
</organism>
<dbReference type="GO" id="GO:0009976">
    <property type="term" value="F:tocopherol cyclase activity"/>
    <property type="evidence" value="ECO:0007669"/>
    <property type="project" value="InterPro"/>
</dbReference>
<dbReference type="AlphaFoldDB" id="A0A9P4TZN8"/>
<gene>
    <name evidence="1" type="ORF">EJ08DRAFT_199653</name>
</gene>
<sequence length="334" mass="38008">MDHWRPHNAVFEGHYAKFLLPSGASIALIVSTVPEAPTKPHMVSFNYVRRNPFEVFQREIWVEKIERIWSKSSKDFELRIPGLGYWKGYADATNEYLIENEEFSFRARTSSQTPWSTRNNTPEGLLVHLPLPLHWHVHSLSSETTFSLNLPSSVATPKSDINGLATVHEEKNWAHSFPKAHIWIQAREGKRGFSCAGGKILGMDAFLLGYRNGHMEIDFKPPFTVQVYGFSPFISTTVDWPNRSFSLNVQSISHKLHIVAKAPLGTFFSLSSPFPEGHRENYLAQSFEASLDIQVYERLWTGGWKHSQSDRFENAALEFGGAFYPPAGTEKRSH</sequence>
<reference evidence="1" key="1">
    <citation type="journal article" date="2020" name="Stud. Mycol.">
        <title>101 Dothideomycetes genomes: a test case for predicting lifestyles and emergence of pathogens.</title>
        <authorList>
            <person name="Haridas S."/>
            <person name="Albert R."/>
            <person name="Binder M."/>
            <person name="Bloem J."/>
            <person name="Labutti K."/>
            <person name="Salamov A."/>
            <person name="Andreopoulos B."/>
            <person name="Baker S."/>
            <person name="Barry K."/>
            <person name="Bills G."/>
            <person name="Bluhm B."/>
            <person name="Cannon C."/>
            <person name="Castanera R."/>
            <person name="Culley D."/>
            <person name="Daum C."/>
            <person name="Ezra D."/>
            <person name="Gonzalez J."/>
            <person name="Henrissat B."/>
            <person name="Kuo A."/>
            <person name="Liang C."/>
            <person name="Lipzen A."/>
            <person name="Lutzoni F."/>
            <person name="Magnuson J."/>
            <person name="Mondo S."/>
            <person name="Nolan M."/>
            <person name="Ohm R."/>
            <person name="Pangilinan J."/>
            <person name="Park H.-J."/>
            <person name="Ramirez L."/>
            <person name="Alfaro M."/>
            <person name="Sun H."/>
            <person name="Tritt A."/>
            <person name="Yoshinaga Y."/>
            <person name="Zwiers L.-H."/>
            <person name="Turgeon B."/>
            <person name="Goodwin S."/>
            <person name="Spatafora J."/>
            <person name="Crous P."/>
            <person name="Grigoriev I."/>
        </authorList>
    </citation>
    <scope>NUCLEOTIDE SEQUENCE</scope>
    <source>
        <strain evidence="1">CBS 130266</strain>
    </source>
</reference>
<dbReference type="Proteomes" id="UP000800235">
    <property type="component" value="Unassembled WGS sequence"/>
</dbReference>
<dbReference type="OrthoDB" id="5421239at2759"/>
<evidence type="ECO:0000313" key="1">
    <source>
        <dbReference type="EMBL" id="KAF2431123.1"/>
    </source>
</evidence>
<protein>
    <submittedName>
        <fullName evidence="1">Uncharacterized protein</fullName>
    </submittedName>
</protein>
<name>A0A9P4TZN8_9PEZI</name>
<dbReference type="InterPro" id="IPR025893">
    <property type="entry name" value="Tocopherol_cyclase"/>
</dbReference>
<evidence type="ECO:0000313" key="2">
    <source>
        <dbReference type="Proteomes" id="UP000800235"/>
    </source>
</evidence>